<protein>
    <submittedName>
        <fullName evidence="1">Uncharacterized protein</fullName>
    </submittedName>
</protein>
<comment type="caution">
    <text evidence="1">The sequence shown here is derived from an EMBL/GenBank/DDBJ whole genome shotgun (WGS) entry which is preliminary data.</text>
</comment>
<gene>
    <name evidence="1" type="ORF">A2677_04360</name>
</gene>
<dbReference type="EMBL" id="MHKK01000056">
    <property type="protein sequence ID" value="OGY88757.1"/>
    <property type="molecule type" value="Genomic_DNA"/>
</dbReference>
<dbReference type="Proteomes" id="UP000177817">
    <property type="component" value="Unassembled WGS sequence"/>
</dbReference>
<accession>A0A1G2BKM2</accession>
<evidence type="ECO:0000313" key="2">
    <source>
        <dbReference type="Proteomes" id="UP000177817"/>
    </source>
</evidence>
<sequence>MIRLADPTDTDDDITWQRFLSFVPQSLQYCTVIEGSRRFRSRIAQHLLSPATTRVSVIELFYIIRFVPEERLRAGSVLHNKSMLLARYSPMVPGMTGLGFETLIKTLVNRYQPNFFDYMGRSDEKLQALIDLMCE</sequence>
<name>A0A1G2BKM2_9BACT</name>
<proteinExistence type="predicted"/>
<evidence type="ECO:0000313" key="1">
    <source>
        <dbReference type="EMBL" id="OGY88757.1"/>
    </source>
</evidence>
<dbReference type="AlphaFoldDB" id="A0A1G2BKM2"/>
<organism evidence="1 2">
    <name type="scientific">Candidatus Komeilibacteria bacterium RIFCSPHIGHO2_01_FULL_52_14</name>
    <dbReference type="NCBI Taxonomy" id="1798549"/>
    <lineage>
        <taxon>Bacteria</taxon>
        <taxon>Candidatus Komeiliibacteriota</taxon>
    </lineage>
</organism>
<reference evidence="1 2" key="1">
    <citation type="journal article" date="2016" name="Nat. Commun.">
        <title>Thousands of microbial genomes shed light on interconnected biogeochemical processes in an aquifer system.</title>
        <authorList>
            <person name="Anantharaman K."/>
            <person name="Brown C.T."/>
            <person name="Hug L.A."/>
            <person name="Sharon I."/>
            <person name="Castelle C.J."/>
            <person name="Probst A.J."/>
            <person name="Thomas B.C."/>
            <person name="Singh A."/>
            <person name="Wilkins M.J."/>
            <person name="Karaoz U."/>
            <person name="Brodie E.L."/>
            <person name="Williams K.H."/>
            <person name="Hubbard S.S."/>
            <person name="Banfield J.F."/>
        </authorList>
    </citation>
    <scope>NUCLEOTIDE SEQUENCE [LARGE SCALE GENOMIC DNA]</scope>
</reference>